<gene>
    <name evidence="2" type="ORF">SSYRP_v1c08580</name>
</gene>
<keyword evidence="1" id="KW-1133">Transmembrane helix</keyword>
<name>R4U4P0_9MOLU</name>
<evidence type="ECO:0000313" key="2">
    <source>
        <dbReference type="EMBL" id="AGM26447.1"/>
    </source>
</evidence>
<evidence type="ECO:0000256" key="1">
    <source>
        <dbReference type="SAM" id="Phobius"/>
    </source>
</evidence>
<dbReference type="EMBL" id="CP005078">
    <property type="protein sequence ID" value="AGM26447.1"/>
    <property type="molecule type" value="Genomic_DNA"/>
</dbReference>
<keyword evidence="1" id="KW-0472">Membrane</keyword>
<feature type="transmembrane region" description="Helical" evidence="1">
    <location>
        <begin position="281"/>
        <end position="304"/>
    </location>
</feature>
<accession>R4U4P0</accession>
<feature type="transmembrane region" description="Helical" evidence="1">
    <location>
        <begin position="246"/>
        <end position="269"/>
    </location>
</feature>
<feature type="transmembrane region" description="Helical" evidence="1">
    <location>
        <begin position="110"/>
        <end position="132"/>
    </location>
</feature>
<feature type="transmembrane region" description="Helical" evidence="1">
    <location>
        <begin position="204"/>
        <end position="226"/>
    </location>
</feature>
<keyword evidence="3" id="KW-1185">Reference proteome</keyword>
<feature type="transmembrane region" description="Helical" evidence="1">
    <location>
        <begin position="152"/>
        <end position="176"/>
    </location>
</feature>
<keyword evidence="1" id="KW-0812">Transmembrane</keyword>
<protein>
    <recommendedName>
        <fullName evidence="4">Transmembrane protein</fullName>
    </recommendedName>
</protein>
<dbReference type="KEGG" id="ssyr:SSYRP_v1c08580"/>
<organism evidence="2 3">
    <name type="scientific">Spiroplasma syrphidicola EA-1</name>
    <dbReference type="NCBI Taxonomy" id="1276229"/>
    <lineage>
        <taxon>Bacteria</taxon>
        <taxon>Bacillati</taxon>
        <taxon>Mycoplasmatota</taxon>
        <taxon>Mollicutes</taxon>
        <taxon>Entomoplasmatales</taxon>
        <taxon>Spiroplasmataceae</taxon>
        <taxon>Spiroplasma</taxon>
    </lineage>
</organism>
<evidence type="ECO:0000313" key="3">
    <source>
        <dbReference type="Proteomes" id="UP000013963"/>
    </source>
</evidence>
<reference evidence="2 3" key="1">
    <citation type="journal article" date="2013" name="Genome Biol. Evol.">
        <title>Complete genomes of two dipteran-associated spiroplasmas provided insights into the origin, dynamics, and impacts of viral invasion in spiroplasma.</title>
        <authorList>
            <person name="Ku C."/>
            <person name="Lo W.S."/>
            <person name="Chen L.L."/>
            <person name="Kuo C.H."/>
        </authorList>
    </citation>
    <scope>NUCLEOTIDE SEQUENCE [LARGE SCALE GENOMIC DNA]</scope>
    <source>
        <strain evidence="2">EA-1</strain>
    </source>
</reference>
<feature type="transmembrane region" description="Helical" evidence="1">
    <location>
        <begin position="61"/>
        <end position="79"/>
    </location>
</feature>
<dbReference type="OrthoDB" id="397671at2"/>
<evidence type="ECO:0008006" key="4">
    <source>
        <dbReference type="Google" id="ProtNLM"/>
    </source>
</evidence>
<dbReference type="RefSeq" id="WP_016341087.1">
    <property type="nucleotide sequence ID" value="NC_021284.1"/>
</dbReference>
<dbReference type="HOGENOM" id="CLU_062024_0_0_14"/>
<sequence length="378" mass="44304">MRTNERKIKIKKEKIAREKRNKKRKYLDLKDFGQSSKAFRLYVNEKRIFFKAHWRSMSFRIFFYLVGVYIFGLSVSLYMDLNLGVVNEDLIVFALIADIWTKGGDNVEEYYAIMLVVVYLGFWLFVVLFKIIKLIQFHRKKQLTLTLIYDEIFKMVLDLVPVFLWPAAVQLNVLIINPAETIKPLDPSNITGSQAQWNEWIRSWILWASYLLFCLGLAIIVSTKMLEGPYNGLSGELALITKIPYAACRVIVDMALLVVGLGLLFLGQYPISERLSHLYSWVSYATILMAFFAGPLIGLIVVILERYIKLELIDVNHKLYRKLRREVIREFRQDNPDKKTKLKWTILQDSILDKYNLMIKETFIEEFDDAELIDKIIK</sequence>
<dbReference type="Proteomes" id="UP000013963">
    <property type="component" value="Chromosome"/>
</dbReference>
<dbReference type="PATRIC" id="fig|1276229.3.peg.853"/>
<proteinExistence type="predicted"/>
<dbReference type="InterPro" id="IPR038750">
    <property type="entry name" value="YczE/YyaS-like"/>
</dbReference>
<dbReference type="AlphaFoldDB" id="R4U4P0"/>
<dbReference type="Pfam" id="PF19700">
    <property type="entry name" value="DUF6198"/>
    <property type="match status" value="1"/>
</dbReference>
<dbReference type="NCBIfam" id="NF045987">
    <property type="entry name" value="SPE_1075_fam"/>
    <property type="match status" value="1"/>
</dbReference>